<proteinExistence type="predicted"/>
<gene>
    <name evidence="1" type="ORF">CALVIDRAFT_326876</name>
</gene>
<keyword evidence="2" id="KW-1185">Reference proteome</keyword>
<evidence type="ECO:0000313" key="1">
    <source>
        <dbReference type="EMBL" id="KZP00274.1"/>
    </source>
</evidence>
<dbReference type="AlphaFoldDB" id="A0A167QV92"/>
<reference evidence="1 2" key="1">
    <citation type="journal article" date="2016" name="Mol. Biol. Evol.">
        <title>Comparative Genomics of Early-Diverging Mushroom-Forming Fungi Provides Insights into the Origins of Lignocellulose Decay Capabilities.</title>
        <authorList>
            <person name="Nagy L.G."/>
            <person name="Riley R."/>
            <person name="Tritt A."/>
            <person name="Adam C."/>
            <person name="Daum C."/>
            <person name="Floudas D."/>
            <person name="Sun H."/>
            <person name="Yadav J.S."/>
            <person name="Pangilinan J."/>
            <person name="Larsson K.H."/>
            <person name="Matsuura K."/>
            <person name="Barry K."/>
            <person name="Labutti K."/>
            <person name="Kuo R."/>
            <person name="Ohm R.A."/>
            <person name="Bhattacharya S.S."/>
            <person name="Shirouzu T."/>
            <person name="Yoshinaga Y."/>
            <person name="Martin F.M."/>
            <person name="Grigoriev I.V."/>
            <person name="Hibbett D.S."/>
        </authorList>
    </citation>
    <scope>NUCLEOTIDE SEQUENCE [LARGE SCALE GENOMIC DNA]</scope>
    <source>
        <strain evidence="1 2">TUFC12733</strain>
    </source>
</reference>
<name>A0A167QV92_CALVF</name>
<evidence type="ECO:0000313" key="2">
    <source>
        <dbReference type="Proteomes" id="UP000076738"/>
    </source>
</evidence>
<dbReference type="Proteomes" id="UP000076738">
    <property type="component" value="Unassembled WGS sequence"/>
</dbReference>
<protein>
    <submittedName>
        <fullName evidence="1">Uncharacterized protein</fullName>
    </submittedName>
</protein>
<accession>A0A167QV92</accession>
<dbReference type="EMBL" id="KV417270">
    <property type="protein sequence ID" value="KZP00274.1"/>
    <property type="molecule type" value="Genomic_DNA"/>
</dbReference>
<sequence>MAFILQHSSSLSSPASFPLTPSTSLVQKKMQLNILAIALAFAATTALAVPVVPPPGCFWDTSLGEWVCPGGPIITAAAPTVSPHPHGAEPRGVGPVCPDGICPITCTGPFGC</sequence>
<organism evidence="1 2">
    <name type="scientific">Calocera viscosa (strain TUFC12733)</name>
    <dbReference type="NCBI Taxonomy" id="1330018"/>
    <lineage>
        <taxon>Eukaryota</taxon>
        <taxon>Fungi</taxon>
        <taxon>Dikarya</taxon>
        <taxon>Basidiomycota</taxon>
        <taxon>Agaricomycotina</taxon>
        <taxon>Dacrymycetes</taxon>
        <taxon>Dacrymycetales</taxon>
        <taxon>Dacrymycetaceae</taxon>
        <taxon>Calocera</taxon>
    </lineage>
</organism>